<name>A0A840BPC1_9RHOO</name>
<dbReference type="Pfam" id="PF17929">
    <property type="entry name" value="TetR_C_34"/>
    <property type="match status" value="1"/>
</dbReference>
<dbReference type="InterPro" id="IPR041483">
    <property type="entry name" value="TetR_C_34"/>
</dbReference>
<evidence type="ECO:0000259" key="3">
    <source>
        <dbReference type="PROSITE" id="PS50977"/>
    </source>
</evidence>
<dbReference type="AlphaFoldDB" id="A0A840BPC1"/>
<protein>
    <submittedName>
        <fullName evidence="4">AcrR family transcriptional regulator</fullName>
    </submittedName>
</protein>
<dbReference type="RefSeq" id="WP_183636661.1">
    <property type="nucleotide sequence ID" value="NZ_BAABLE010000009.1"/>
</dbReference>
<dbReference type="Pfam" id="PF00440">
    <property type="entry name" value="TetR_N"/>
    <property type="match status" value="1"/>
</dbReference>
<dbReference type="PRINTS" id="PR00455">
    <property type="entry name" value="HTHTETR"/>
</dbReference>
<dbReference type="Gene3D" id="1.10.357.10">
    <property type="entry name" value="Tetracycline Repressor, domain 2"/>
    <property type="match status" value="1"/>
</dbReference>
<accession>A0A840BPC1</accession>
<evidence type="ECO:0000313" key="4">
    <source>
        <dbReference type="EMBL" id="MBB4014484.1"/>
    </source>
</evidence>
<dbReference type="InterPro" id="IPR001647">
    <property type="entry name" value="HTH_TetR"/>
</dbReference>
<dbReference type="PROSITE" id="PS50977">
    <property type="entry name" value="HTH_TETR_2"/>
    <property type="match status" value="1"/>
</dbReference>
<evidence type="ECO:0000256" key="1">
    <source>
        <dbReference type="ARBA" id="ARBA00023125"/>
    </source>
</evidence>
<dbReference type="EMBL" id="JACIET010000002">
    <property type="protein sequence ID" value="MBB4014484.1"/>
    <property type="molecule type" value="Genomic_DNA"/>
</dbReference>
<evidence type="ECO:0000313" key="5">
    <source>
        <dbReference type="Proteomes" id="UP000561045"/>
    </source>
</evidence>
<evidence type="ECO:0000256" key="2">
    <source>
        <dbReference type="PROSITE-ProRule" id="PRU00335"/>
    </source>
</evidence>
<reference evidence="4 5" key="1">
    <citation type="submission" date="2020-08" db="EMBL/GenBank/DDBJ databases">
        <title>Genomic Encyclopedia of Type Strains, Phase IV (KMG-IV): sequencing the most valuable type-strain genomes for metagenomic binning, comparative biology and taxonomic classification.</title>
        <authorList>
            <person name="Goeker M."/>
        </authorList>
    </citation>
    <scope>NUCLEOTIDE SEQUENCE [LARGE SCALE GENOMIC DNA]</scope>
    <source>
        <strain evidence="4 5">DSM 106739</strain>
    </source>
</reference>
<organism evidence="4 5">
    <name type="scientific">Niveibacterium umoris</name>
    <dbReference type="NCBI Taxonomy" id="1193620"/>
    <lineage>
        <taxon>Bacteria</taxon>
        <taxon>Pseudomonadati</taxon>
        <taxon>Pseudomonadota</taxon>
        <taxon>Betaproteobacteria</taxon>
        <taxon>Rhodocyclales</taxon>
        <taxon>Rhodocyclaceae</taxon>
        <taxon>Niveibacterium</taxon>
    </lineage>
</organism>
<dbReference type="InterPro" id="IPR050109">
    <property type="entry name" value="HTH-type_TetR-like_transc_reg"/>
</dbReference>
<keyword evidence="1 2" id="KW-0238">DNA-binding</keyword>
<gene>
    <name evidence="4" type="ORF">GGR36_003830</name>
</gene>
<feature type="domain" description="HTH tetR-type" evidence="3">
    <location>
        <begin position="13"/>
        <end position="73"/>
    </location>
</feature>
<dbReference type="InterPro" id="IPR009057">
    <property type="entry name" value="Homeodomain-like_sf"/>
</dbReference>
<dbReference type="PANTHER" id="PTHR30055">
    <property type="entry name" value="HTH-TYPE TRANSCRIPTIONAL REGULATOR RUTR"/>
    <property type="match status" value="1"/>
</dbReference>
<keyword evidence="5" id="KW-1185">Reference proteome</keyword>
<feature type="DNA-binding region" description="H-T-H motif" evidence="2">
    <location>
        <begin position="36"/>
        <end position="55"/>
    </location>
</feature>
<dbReference type="PANTHER" id="PTHR30055:SF178">
    <property type="entry name" value="POSSIBLE TRANSCRIPTIONAL REGULATORY PROTEIN"/>
    <property type="match status" value="1"/>
</dbReference>
<sequence>MPPRPNLSDDERSARRQEILAAAERLYGHGEAALPSVAAIAVEAGLAKGTVYLYFATKEEIFLALMEVRLEGLIRVVGESLAGGAQDWRARFIAAYVGELAAHPGFLRLAAIGNTVIERNLAVEVGTAFKQRLAAMLTEAGAGVAAVCGCSADEGARRLMQTYALSIGLWQMLDWPPTLAAVLHRPELAVLRRDFEAELKDMLERLWA</sequence>
<comment type="caution">
    <text evidence="4">The sequence shown here is derived from an EMBL/GenBank/DDBJ whole genome shotgun (WGS) entry which is preliminary data.</text>
</comment>
<dbReference type="Proteomes" id="UP000561045">
    <property type="component" value="Unassembled WGS sequence"/>
</dbReference>
<dbReference type="SUPFAM" id="SSF46689">
    <property type="entry name" value="Homeodomain-like"/>
    <property type="match status" value="1"/>
</dbReference>
<dbReference type="GO" id="GO:0000976">
    <property type="term" value="F:transcription cis-regulatory region binding"/>
    <property type="evidence" value="ECO:0007669"/>
    <property type="project" value="TreeGrafter"/>
</dbReference>
<dbReference type="GO" id="GO:0003700">
    <property type="term" value="F:DNA-binding transcription factor activity"/>
    <property type="evidence" value="ECO:0007669"/>
    <property type="project" value="TreeGrafter"/>
</dbReference>
<proteinExistence type="predicted"/>